<comment type="subcellular location">
    <subcellularLocation>
        <location evidence="1">Membrane</location>
    </subcellularLocation>
</comment>
<dbReference type="GO" id="GO:0005789">
    <property type="term" value="C:endoplasmic reticulum membrane"/>
    <property type="evidence" value="ECO:0007669"/>
    <property type="project" value="TreeGrafter"/>
</dbReference>
<feature type="compositionally biased region" description="Low complexity" evidence="6">
    <location>
        <begin position="430"/>
        <end position="482"/>
    </location>
</feature>
<evidence type="ECO:0000256" key="1">
    <source>
        <dbReference type="ARBA" id="ARBA00004370"/>
    </source>
</evidence>
<dbReference type="OrthoDB" id="10070851at2759"/>
<dbReference type="InterPro" id="IPR011993">
    <property type="entry name" value="PH-like_dom_sf"/>
</dbReference>
<dbReference type="PANTHER" id="PTHR23319:SF4">
    <property type="entry name" value="GRAM DOMAIN CONTAINING 1B, ISOFORM E"/>
    <property type="match status" value="1"/>
</dbReference>
<feature type="region of interest" description="Disordered" evidence="6">
    <location>
        <begin position="428"/>
        <end position="482"/>
    </location>
</feature>
<feature type="transmembrane region" description="Helical" evidence="7">
    <location>
        <begin position="1150"/>
        <end position="1171"/>
    </location>
</feature>
<feature type="compositionally biased region" description="Polar residues" evidence="6">
    <location>
        <begin position="509"/>
        <end position="518"/>
    </location>
</feature>
<evidence type="ECO:0000313" key="10">
    <source>
        <dbReference type="EMBL" id="KAF7732102.1"/>
    </source>
</evidence>
<dbReference type="SMART" id="SM00233">
    <property type="entry name" value="PH"/>
    <property type="match status" value="1"/>
</dbReference>
<evidence type="ECO:0000259" key="9">
    <source>
        <dbReference type="PROSITE" id="PS51778"/>
    </source>
</evidence>
<dbReference type="GO" id="GO:0120015">
    <property type="term" value="F:sterol transfer activity"/>
    <property type="evidence" value="ECO:0007669"/>
    <property type="project" value="TreeGrafter"/>
</dbReference>
<keyword evidence="3 7" id="KW-1133">Transmembrane helix</keyword>
<comment type="caution">
    <text evidence="10">The sequence shown here is derived from an EMBL/GenBank/DDBJ whole genome shotgun (WGS) entry which is preliminary data.</text>
</comment>
<evidence type="ECO:0000256" key="2">
    <source>
        <dbReference type="ARBA" id="ARBA00022692"/>
    </source>
</evidence>
<dbReference type="EMBL" id="JABAYA010000004">
    <property type="protein sequence ID" value="KAF7732102.1"/>
    <property type="molecule type" value="Genomic_DNA"/>
</dbReference>
<dbReference type="Pfam" id="PF16746">
    <property type="entry name" value="BAR_3"/>
    <property type="match status" value="1"/>
</dbReference>
<reference evidence="10" key="1">
    <citation type="submission" date="2020-01" db="EMBL/GenBank/DDBJ databases">
        <title>Genome Sequencing of Three Apophysomyces-Like Fungal Strains Confirms a Novel Fungal Genus in the Mucoromycota with divergent Burkholderia-like Endosymbiotic Bacteria.</title>
        <authorList>
            <person name="Stajich J.E."/>
            <person name="Macias A.M."/>
            <person name="Carter-House D."/>
            <person name="Lovett B."/>
            <person name="Kasson L.R."/>
            <person name="Berry K."/>
            <person name="Grigoriev I."/>
            <person name="Chang Y."/>
            <person name="Spatafora J."/>
            <person name="Kasson M.T."/>
        </authorList>
    </citation>
    <scope>NUCLEOTIDE SEQUENCE</scope>
    <source>
        <strain evidence="10">NRRL A-21654</strain>
    </source>
</reference>
<dbReference type="InterPro" id="IPR027267">
    <property type="entry name" value="AH/BAR_dom_sf"/>
</dbReference>
<protein>
    <submittedName>
        <fullName evidence="10">SNF1-interacting protein</fullName>
    </submittedName>
</protein>
<keyword evidence="2 7" id="KW-0812">Transmembrane</keyword>
<proteinExistence type="predicted"/>
<dbReference type="InterPro" id="IPR004148">
    <property type="entry name" value="BAR_dom"/>
</dbReference>
<dbReference type="Gene3D" id="2.30.29.30">
    <property type="entry name" value="Pleckstrin-homology domain (PH domain)/Phosphotyrosine-binding domain (PTB)"/>
    <property type="match status" value="1"/>
</dbReference>
<feature type="domain" description="PH" evidence="8">
    <location>
        <begin position="222"/>
        <end position="322"/>
    </location>
</feature>
<dbReference type="InterPro" id="IPR051482">
    <property type="entry name" value="Cholesterol_transport"/>
</dbReference>
<evidence type="ECO:0000259" key="8">
    <source>
        <dbReference type="PROSITE" id="PS50003"/>
    </source>
</evidence>
<feature type="region of interest" description="Disordered" evidence="6">
    <location>
        <begin position="496"/>
        <end position="520"/>
    </location>
</feature>
<feature type="compositionally biased region" description="Low complexity" evidence="6">
    <location>
        <begin position="772"/>
        <end position="781"/>
    </location>
</feature>
<keyword evidence="5" id="KW-0175">Coiled coil</keyword>
<name>A0A8H7BZI1_9FUNG</name>
<feature type="region of interest" description="Disordered" evidence="6">
    <location>
        <begin position="844"/>
        <end position="893"/>
    </location>
</feature>
<evidence type="ECO:0000256" key="7">
    <source>
        <dbReference type="SAM" id="Phobius"/>
    </source>
</evidence>
<dbReference type="GO" id="GO:0032366">
    <property type="term" value="P:intracellular sterol transport"/>
    <property type="evidence" value="ECO:0007669"/>
    <property type="project" value="TreeGrafter"/>
</dbReference>
<evidence type="ECO:0000256" key="4">
    <source>
        <dbReference type="ARBA" id="ARBA00023136"/>
    </source>
</evidence>
<evidence type="ECO:0000256" key="5">
    <source>
        <dbReference type="SAM" id="Coils"/>
    </source>
</evidence>
<dbReference type="InterPro" id="IPR031968">
    <property type="entry name" value="VASt"/>
</dbReference>
<dbReference type="GO" id="GO:0032934">
    <property type="term" value="F:sterol binding"/>
    <property type="evidence" value="ECO:0007669"/>
    <property type="project" value="TreeGrafter"/>
</dbReference>
<dbReference type="SUPFAM" id="SSF103657">
    <property type="entry name" value="BAR/IMD domain-like"/>
    <property type="match status" value="1"/>
</dbReference>
<accession>A0A8H7BZI1</accession>
<dbReference type="Pfam" id="PF16016">
    <property type="entry name" value="VASt"/>
    <property type="match status" value="1"/>
</dbReference>
<feature type="region of interest" description="Disordered" evidence="6">
    <location>
        <begin position="371"/>
        <end position="393"/>
    </location>
</feature>
<dbReference type="PROSITE" id="PS51778">
    <property type="entry name" value="VAST"/>
    <property type="match status" value="1"/>
</dbReference>
<dbReference type="GO" id="GO:0140268">
    <property type="term" value="C:endoplasmic reticulum-plasma membrane contact site"/>
    <property type="evidence" value="ECO:0007669"/>
    <property type="project" value="TreeGrafter"/>
</dbReference>
<dbReference type="PROSITE" id="PS50003">
    <property type="entry name" value="PH_DOMAIN"/>
    <property type="match status" value="1"/>
</dbReference>
<feature type="coiled-coil region" evidence="5">
    <location>
        <begin position="47"/>
        <end position="74"/>
    </location>
</feature>
<dbReference type="Proteomes" id="UP000605846">
    <property type="component" value="Unassembled WGS sequence"/>
</dbReference>
<feature type="compositionally biased region" description="Low complexity" evidence="6">
    <location>
        <begin position="805"/>
        <end position="816"/>
    </location>
</feature>
<feature type="region of interest" description="Disordered" evidence="6">
    <location>
        <begin position="757"/>
        <end position="816"/>
    </location>
</feature>
<dbReference type="SUPFAM" id="SSF50729">
    <property type="entry name" value="PH domain-like"/>
    <property type="match status" value="1"/>
</dbReference>
<gene>
    <name evidence="10" type="primary">SIP3_2</name>
    <name evidence="10" type="ORF">EC973_006357</name>
</gene>
<evidence type="ECO:0000256" key="3">
    <source>
        <dbReference type="ARBA" id="ARBA00022989"/>
    </source>
</evidence>
<dbReference type="PANTHER" id="PTHR23319">
    <property type="entry name" value="GRAM DOMAIN CONTAINING 1B, ISOFORM E"/>
    <property type="match status" value="1"/>
</dbReference>
<sequence length="1321" mass="145915">MHPNFTGAVIKSFSDALQTSLAFKTKLVSDLEDNFIQPLQQFVKTYLKEFKAFRKQHEKALERYETQLARYSTQSKTKEASAVREEAFQLHVARKSYVRMSGQHVLRILHFRSLLEHVLVERFSSATMAHMTDLDGTSEVWQKLDVSLASWRQWLIDDKDTCEYQLYKLQMARKELQAEYIAQTKPVHDLERYTAANASASALNSRHSLDFSTATLRNEKMTSYKWGYLFMRGSRNYWYRKWFFLYDGYFGSCNVNPTPKLKGAITVSERVSVLLCDIKPLPDADRRFCFEVMCAQQAPFVLQAETEEEMRDWLTSFEKAKRFQLQNEQPNLHANQVADNDQRTLSESDKVLQPALAVGSLPSNASVTSSSAVSVNVPGTPNPPASNILTKGSAERPSIVMLSTSPDSDKTTLSNSTSLTPLLVWEAARSQPTSQPGSSSPPVSPMAPSQSFAAAMAADASTNSNNAASQPQPAGSNSTSSSSWGIPWTLVPSMFQSGADDGAVDHPQSPVTASQSMPTDVDGHQVIWPARPDDSNVPKVDLVGYSTELEARNRELRRLFGGVSQNEVVLDAFIGLLKKKPLQDVTTLKEPEVPMSPSMASPVDTLEQEFSAHLADSVKAAKSEFGYSYTGRGFITQETFWFYSCVLMTCVNTVAIRLKDIKNIRLIRDPSINNTGDKSNIALAIDIASNSNDIQSPLILTTLMEDIEVVAEKLRFAVDNAKNAEPTPLQTMYDVIHNLSAAMGKRKNNNNQVTTIIKSEPTKARSSPELVSSTSSTSSSTPDIHNPEPVGSPLPSKSKKKLRKTSGGTKPIPPKSGALAAAMMAATVAGGSGFFDVSRVTRMEEDNTDSQKQIKAEAESGNTSDEARSGEMASTTTTTLKNESTATGGDAIPSHIQIPSGPISCGCDEHLDKIESEIELPISAKTLFDLMFSDEQTGPAANGGIWERKTAVSGSRDLKITNWNTVDGNQQRVLNYVMPVNNPMVKVKEADVVETQVVMKKEDYLRYVVQISTKAAQLPYADTFVPSLRYCISWVSKSQCKLTFSTGVKFVKSTLVKSMISKAAFKGMADSIGQFSSLLEEEANTIASKTGGAGKDNLLRPATSLKRSAHVSMRRDKAKMAAEKQKEEKQGWWAQVESAAGTVLDLLTEIPLYIGAAVGAIFLLWMMWVWLRAGSRAPSSSFSSSMSTGAGNTQTGQVVSRAVYLRDVEEGLLKTELQPAYVHTDSFRLFSESRLSNGTDHHRWFSSRHHQLAVELLFSRERLAMLRHDTLVIFQLLNEVDAQLLENEYMNWLLDTRLQCQTGEASINCEKIHKQLRAFFV</sequence>
<dbReference type="GO" id="GO:0005886">
    <property type="term" value="C:plasma membrane"/>
    <property type="evidence" value="ECO:0007669"/>
    <property type="project" value="TreeGrafter"/>
</dbReference>
<organism evidence="10 11">
    <name type="scientific">Apophysomyces ossiformis</name>
    <dbReference type="NCBI Taxonomy" id="679940"/>
    <lineage>
        <taxon>Eukaryota</taxon>
        <taxon>Fungi</taxon>
        <taxon>Fungi incertae sedis</taxon>
        <taxon>Mucoromycota</taxon>
        <taxon>Mucoromycotina</taxon>
        <taxon>Mucoromycetes</taxon>
        <taxon>Mucorales</taxon>
        <taxon>Mucorineae</taxon>
        <taxon>Mucoraceae</taxon>
        <taxon>Apophysomyces</taxon>
    </lineage>
</organism>
<evidence type="ECO:0000313" key="11">
    <source>
        <dbReference type="Proteomes" id="UP000605846"/>
    </source>
</evidence>
<evidence type="ECO:0000256" key="6">
    <source>
        <dbReference type="SAM" id="MobiDB-lite"/>
    </source>
</evidence>
<dbReference type="InterPro" id="IPR001849">
    <property type="entry name" value="PH_domain"/>
</dbReference>
<feature type="domain" description="VASt" evidence="9">
    <location>
        <begin position="910"/>
        <end position="1087"/>
    </location>
</feature>
<dbReference type="Pfam" id="PF00169">
    <property type="entry name" value="PH"/>
    <property type="match status" value="1"/>
</dbReference>
<dbReference type="Gene3D" id="1.20.1270.60">
    <property type="entry name" value="Arfaptin homology (AH) domain/BAR domain"/>
    <property type="match status" value="1"/>
</dbReference>
<keyword evidence="11" id="KW-1185">Reference proteome</keyword>
<keyword evidence="4 7" id="KW-0472">Membrane</keyword>